<sequence length="120" mass="13772">MRSRPGGLRVHIIKKSTNDVVACCVEREPPLKEILPPTKRVVTPLGGVVRDRSRYRDLSQLSAKTLVGKLTEFNLVFFSPPSPARHTQRQPETPRWKELVAVMLPERGKEESWWGWKKTT</sequence>
<protein>
    <submittedName>
        <fullName evidence="1">Uncharacterized protein</fullName>
    </submittedName>
</protein>
<proteinExistence type="predicted"/>
<accession>A0AAN8S991</accession>
<name>A0AAN8S991_POLSC</name>
<comment type="caution">
    <text evidence="1">The sequence shown here is derived from an EMBL/GenBank/DDBJ whole genome shotgun (WGS) entry which is preliminary data.</text>
</comment>
<dbReference type="EMBL" id="JAWJWE010000036">
    <property type="protein sequence ID" value="KAK6628866.1"/>
    <property type="molecule type" value="Genomic_DNA"/>
</dbReference>
<evidence type="ECO:0000313" key="1">
    <source>
        <dbReference type="EMBL" id="KAK6628866.1"/>
    </source>
</evidence>
<dbReference type="Proteomes" id="UP001372834">
    <property type="component" value="Unassembled WGS sequence"/>
</dbReference>
<organism evidence="1 2">
    <name type="scientific">Polyplax serrata</name>
    <name type="common">Common mouse louse</name>
    <dbReference type="NCBI Taxonomy" id="468196"/>
    <lineage>
        <taxon>Eukaryota</taxon>
        <taxon>Metazoa</taxon>
        <taxon>Ecdysozoa</taxon>
        <taxon>Arthropoda</taxon>
        <taxon>Hexapoda</taxon>
        <taxon>Insecta</taxon>
        <taxon>Pterygota</taxon>
        <taxon>Neoptera</taxon>
        <taxon>Paraneoptera</taxon>
        <taxon>Psocodea</taxon>
        <taxon>Troctomorpha</taxon>
        <taxon>Phthiraptera</taxon>
        <taxon>Anoplura</taxon>
        <taxon>Polyplacidae</taxon>
        <taxon>Polyplax</taxon>
    </lineage>
</organism>
<dbReference type="AlphaFoldDB" id="A0AAN8S991"/>
<evidence type="ECO:0000313" key="2">
    <source>
        <dbReference type="Proteomes" id="UP001372834"/>
    </source>
</evidence>
<gene>
    <name evidence="1" type="ORF">RUM43_002683</name>
</gene>
<reference evidence="1 2" key="1">
    <citation type="submission" date="2023-10" db="EMBL/GenBank/DDBJ databases">
        <title>Genomes of two closely related lineages of the louse Polyplax serrata with different host specificities.</title>
        <authorList>
            <person name="Martinu J."/>
            <person name="Tarabai H."/>
            <person name="Stefka J."/>
            <person name="Hypsa V."/>
        </authorList>
    </citation>
    <scope>NUCLEOTIDE SEQUENCE [LARGE SCALE GENOMIC DNA]</scope>
    <source>
        <strain evidence="1">HR10_N</strain>
    </source>
</reference>